<dbReference type="Gene3D" id="3.30.70.60">
    <property type="match status" value="1"/>
</dbReference>
<dbReference type="PIRSF" id="PIRSF016482">
    <property type="entry name" value="PilO"/>
    <property type="match status" value="1"/>
</dbReference>
<organism evidence="2 3">
    <name type="scientific">Denitrificimonas halotolerans</name>
    <dbReference type="NCBI Taxonomy" id="3098930"/>
    <lineage>
        <taxon>Bacteria</taxon>
        <taxon>Pseudomonadati</taxon>
        <taxon>Pseudomonadota</taxon>
        <taxon>Gammaproteobacteria</taxon>
        <taxon>Pseudomonadales</taxon>
        <taxon>Pseudomonadaceae</taxon>
        <taxon>Denitrificimonas</taxon>
    </lineage>
</organism>
<dbReference type="InterPro" id="IPR007445">
    <property type="entry name" value="PilO"/>
</dbReference>
<feature type="transmembrane region" description="Helical" evidence="1">
    <location>
        <begin position="25"/>
        <end position="46"/>
    </location>
</feature>
<dbReference type="RefSeq" id="WP_321552676.1">
    <property type="nucleotide sequence ID" value="NZ_JAXIVU010000002.1"/>
</dbReference>
<proteinExistence type="predicted"/>
<dbReference type="EMBL" id="JAXIVU010000002">
    <property type="protein sequence ID" value="MDY7218588.1"/>
    <property type="molecule type" value="Genomic_DNA"/>
</dbReference>
<comment type="caution">
    <text evidence="2">The sequence shown here is derived from an EMBL/GenBank/DDBJ whole genome shotgun (WGS) entry which is preliminary data.</text>
</comment>
<dbReference type="InterPro" id="IPR014717">
    <property type="entry name" value="Transl_elong_EF1B/ribsomal_bS6"/>
</dbReference>
<evidence type="ECO:0000313" key="2">
    <source>
        <dbReference type="EMBL" id="MDY7218588.1"/>
    </source>
</evidence>
<gene>
    <name evidence="2" type="primary">pilO</name>
    <name evidence="2" type="ORF">TOI97_03205</name>
</gene>
<accession>A0ABU5GNS1</accession>
<dbReference type="Proteomes" id="UP001294570">
    <property type="component" value="Unassembled WGS sequence"/>
</dbReference>
<dbReference type="Pfam" id="PF04350">
    <property type="entry name" value="PilO"/>
    <property type="match status" value="1"/>
</dbReference>
<evidence type="ECO:0000256" key="1">
    <source>
        <dbReference type="SAM" id="Phobius"/>
    </source>
</evidence>
<evidence type="ECO:0000313" key="3">
    <source>
        <dbReference type="Proteomes" id="UP001294570"/>
    </source>
</evidence>
<keyword evidence="3" id="KW-1185">Reference proteome</keyword>
<keyword evidence="1" id="KW-1133">Transmembrane helix</keyword>
<name>A0ABU5GNS1_9GAMM</name>
<protein>
    <submittedName>
        <fullName evidence="2">Type 4a pilus biogenesis protein PilO</fullName>
    </submittedName>
</protein>
<keyword evidence="1" id="KW-0472">Membrane</keyword>
<sequence length="202" mass="23323">MRLFKGLQSVELGELEFRHLGTWPITFRLLIYSLAFIGFLIFGYMVRLSDLQNQLNLADEHEEILKEQLLAKAHQATYLASYVEQVEALELTFTSVLQRLPKDAEVATLLDAITKIEPIQGLEFLEIKLQPEIEQDFYIELPIQVKVLGRYHDLATFIGHVTEMSRLVTVHDFSIVPPEDVMSARLVMNVLLKTYRYQEQGL</sequence>
<dbReference type="PANTHER" id="PTHR39555:SF1">
    <property type="entry name" value="TYPE IV PILUS INNER MEMBRANE COMPONENT PILO"/>
    <property type="match status" value="1"/>
</dbReference>
<reference evidence="2 3" key="1">
    <citation type="submission" date="2023-12" db="EMBL/GenBank/DDBJ databases">
        <title>Denitrificimonas halotolerans sp. nov.,a novel species isolated from landfill leachate.</title>
        <authorList>
            <person name="Wang S."/>
        </authorList>
    </citation>
    <scope>NUCLEOTIDE SEQUENCE [LARGE SCALE GENOMIC DNA]</scope>
    <source>
        <strain evidence="2 3">JX-1</strain>
    </source>
</reference>
<keyword evidence="1" id="KW-0812">Transmembrane</keyword>
<dbReference type="PANTHER" id="PTHR39555">
    <property type="entry name" value="FIMBRIAL ASSEMBLY PROTEIN PILO-LIKE PROTEIN-RELATED"/>
    <property type="match status" value="1"/>
</dbReference>